<dbReference type="InterPro" id="IPR050930">
    <property type="entry name" value="MFS_Vesicular_Transporter"/>
</dbReference>
<dbReference type="PRINTS" id="PR01035">
    <property type="entry name" value="TCRTETA"/>
</dbReference>
<keyword evidence="5 6" id="KW-0472">Membrane</keyword>
<organism evidence="8 9">
    <name type="scientific">Sporolactobacillus laevolacticus DSM 442</name>
    <dbReference type="NCBI Taxonomy" id="1395513"/>
    <lineage>
        <taxon>Bacteria</taxon>
        <taxon>Bacillati</taxon>
        <taxon>Bacillota</taxon>
        <taxon>Bacilli</taxon>
        <taxon>Bacillales</taxon>
        <taxon>Sporolactobacillaceae</taxon>
        <taxon>Sporolactobacillus</taxon>
    </lineage>
</organism>
<accession>V6J2W8</accession>
<dbReference type="GO" id="GO:0005886">
    <property type="term" value="C:plasma membrane"/>
    <property type="evidence" value="ECO:0007669"/>
    <property type="project" value="UniProtKB-SubCell"/>
</dbReference>
<feature type="transmembrane region" description="Helical" evidence="6">
    <location>
        <begin position="208"/>
        <end position="231"/>
    </location>
</feature>
<dbReference type="PROSITE" id="PS50850">
    <property type="entry name" value="MFS"/>
    <property type="match status" value="1"/>
</dbReference>
<dbReference type="InterPro" id="IPR011701">
    <property type="entry name" value="MFS"/>
</dbReference>
<protein>
    <submittedName>
        <fullName evidence="8">MFS transporter permease</fullName>
    </submittedName>
</protein>
<dbReference type="STRING" id="1395513.P343_13005"/>
<evidence type="ECO:0000256" key="3">
    <source>
        <dbReference type="ARBA" id="ARBA00022692"/>
    </source>
</evidence>
<gene>
    <name evidence="8" type="ORF">P343_13005</name>
</gene>
<sequence length="396" mass="43226">MAKRSFYLLAFIMFLSMTGYGVVFPALPYLASKLGLNSFQMGSLITGWAFSQFIFVPFWGRLIDRLGRKPVLVFGLTGFGVAFLLMIFAQSYAQLLLIRIIGAMVSTGTMPAVYAMISDVYDKRQRGPAIAKMTAANTFGFLCGPVVGSALSPFGINMPFIVASMLSFVTIPFAIIFLREPNRRIIRKENLSFGKSLGILIKPGCTELFLMTFGLAVAGSGFFSMLGYFMIERFGAHASQTGLAFSTQSFSMVILQLFVMGTIYRKLSEIRIAKIGALIDASGYACVAFSVSVWMIFLGCVLIGIGHALVQPTMVSLLSKQDSVGQGMVMGLQQSMDSLGRSVGPLLAGWLFFFHDSAPFFGSVSMILIFLVLFVVRRKAVMADQAVGIQHEYTAK</sequence>
<feature type="transmembrane region" description="Helical" evidence="6">
    <location>
        <begin position="7"/>
        <end position="27"/>
    </location>
</feature>
<feature type="transmembrane region" description="Helical" evidence="6">
    <location>
        <begin position="39"/>
        <end position="59"/>
    </location>
</feature>
<evidence type="ECO:0000259" key="7">
    <source>
        <dbReference type="PROSITE" id="PS50850"/>
    </source>
</evidence>
<feature type="transmembrane region" description="Helical" evidence="6">
    <location>
        <begin position="96"/>
        <end position="117"/>
    </location>
</feature>
<feature type="domain" description="Major facilitator superfamily (MFS) profile" evidence="7">
    <location>
        <begin position="5"/>
        <end position="380"/>
    </location>
</feature>
<feature type="transmembrane region" description="Helical" evidence="6">
    <location>
        <begin position="158"/>
        <end position="178"/>
    </location>
</feature>
<feature type="transmembrane region" description="Helical" evidence="6">
    <location>
        <begin position="358"/>
        <end position="376"/>
    </location>
</feature>
<keyword evidence="3 6" id="KW-0812">Transmembrane</keyword>
<feature type="transmembrane region" description="Helical" evidence="6">
    <location>
        <begin position="129"/>
        <end position="152"/>
    </location>
</feature>
<dbReference type="Proteomes" id="UP000018296">
    <property type="component" value="Unassembled WGS sequence"/>
</dbReference>
<reference evidence="8 9" key="1">
    <citation type="journal article" date="2013" name="Genome Announc.">
        <title>Genome Sequence of Sporolactobacillus laevolacticus DSM442, an Efficient Polymer-Grade D-Lactate Producer from Agricultural Waste Cottonseed as a Nitrogen Source.</title>
        <authorList>
            <person name="Wang H."/>
            <person name="Wang L."/>
            <person name="Ju J."/>
            <person name="Yu B."/>
            <person name="Ma Y."/>
        </authorList>
    </citation>
    <scope>NUCLEOTIDE SEQUENCE [LARGE SCALE GENOMIC DNA]</scope>
    <source>
        <strain evidence="8 9">DSM 442</strain>
    </source>
</reference>
<dbReference type="Gene3D" id="1.20.1250.20">
    <property type="entry name" value="MFS general substrate transporter like domains"/>
    <property type="match status" value="1"/>
</dbReference>
<evidence type="ECO:0000256" key="6">
    <source>
        <dbReference type="SAM" id="Phobius"/>
    </source>
</evidence>
<dbReference type="InterPro" id="IPR020846">
    <property type="entry name" value="MFS_dom"/>
</dbReference>
<dbReference type="CDD" id="cd17325">
    <property type="entry name" value="MFS_MdtG_SLC18_like"/>
    <property type="match status" value="1"/>
</dbReference>
<dbReference type="EMBL" id="AWTC01000013">
    <property type="protein sequence ID" value="EST11144.1"/>
    <property type="molecule type" value="Genomic_DNA"/>
</dbReference>
<dbReference type="GO" id="GO:0022857">
    <property type="term" value="F:transmembrane transporter activity"/>
    <property type="evidence" value="ECO:0007669"/>
    <property type="project" value="InterPro"/>
</dbReference>
<feature type="transmembrane region" description="Helical" evidence="6">
    <location>
        <begin position="243"/>
        <end position="264"/>
    </location>
</feature>
<name>V6J2W8_9BACL</name>
<dbReference type="eggNOG" id="COG2814">
    <property type="taxonomic scope" value="Bacteria"/>
</dbReference>
<dbReference type="OrthoDB" id="9793283at2"/>
<evidence type="ECO:0000256" key="2">
    <source>
        <dbReference type="ARBA" id="ARBA00022448"/>
    </source>
</evidence>
<dbReference type="InterPro" id="IPR001958">
    <property type="entry name" value="Tet-R_TetA/multi-R_MdtG-like"/>
</dbReference>
<dbReference type="PATRIC" id="fig|1395513.3.peg.2638"/>
<evidence type="ECO:0000256" key="5">
    <source>
        <dbReference type="ARBA" id="ARBA00023136"/>
    </source>
</evidence>
<evidence type="ECO:0000313" key="9">
    <source>
        <dbReference type="Proteomes" id="UP000018296"/>
    </source>
</evidence>
<evidence type="ECO:0000313" key="8">
    <source>
        <dbReference type="EMBL" id="EST11144.1"/>
    </source>
</evidence>
<dbReference type="AlphaFoldDB" id="V6J2W8"/>
<keyword evidence="9" id="KW-1185">Reference proteome</keyword>
<feature type="transmembrane region" description="Helical" evidence="6">
    <location>
        <begin position="284"/>
        <end position="310"/>
    </location>
</feature>
<dbReference type="PANTHER" id="PTHR23506">
    <property type="entry name" value="GH10249P"/>
    <property type="match status" value="1"/>
</dbReference>
<evidence type="ECO:0000256" key="4">
    <source>
        <dbReference type="ARBA" id="ARBA00022989"/>
    </source>
</evidence>
<dbReference type="SUPFAM" id="SSF103473">
    <property type="entry name" value="MFS general substrate transporter"/>
    <property type="match status" value="1"/>
</dbReference>
<dbReference type="Pfam" id="PF07690">
    <property type="entry name" value="MFS_1"/>
    <property type="match status" value="2"/>
</dbReference>
<keyword evidence="4 6" id="KW-1133">Transmembrane helix</keyword>
<feature type="transmembrane region" description="Helical" evidence="6">
    <location>
        <begin position="71"/>
        <end position="90"/>
    </location>
</feature>
<keyword evidence="2" id="KW-0813">Transport</keyword>
<evidence type="ECO:0000256" key="1">
    <source>
        <dbReference type="ARBA" id="ARBA00004651"/>
    </source>
</evidence>
<dbReference type="PANTHER" id="PTHR23506:SF23">
    <property type="entry name" value="GH10249P"/>
    <property type="match status" value="1"/>
</dbReference>
<comment type="subcellular location">
    <subcellularLocation>
        <location evidence="1">Cell membrane</location>
        <topology evidence="1">Multi-pass membrane protein</topology>
    </subcellularLocation>
</comment>
<dbReference type="InterPro" id="IPR036259">
    <property type="entry name" value="MFS_trans_sf"/>
</dbReference>
<proteinExistence type="predicted"/>
<comment type="caution">
    <text evidence="8">The sequence shown here is derived from an EMBL/GenBank/DDBJ whole genome shotgun (WGS) entry which is preliminary data.</text>
</comment>